<dbReference type="Proteomes" id="UP000284604">
    <property type="component" value="Unassembled WGS sequence"/>
</dbReference>
<comment type="caution">
    <text evidence="1">The sequence shown here is derived from an EMBL/GenBank/DDBJ whole genome shotgun (WGS) entry which is preliminary data.</text>
</comment>
<dbReference type="RefSeq" id="WP_118399658.1">
    <property type="nucleotide sequence ID" value="NZ_QRPN01000019.1"/>
</dbReference>
<organism evidence="1 2">
    <name type="scientific">Bacteroides stercoris</name>
    <dbReference type="NCBI Taxonomy" id="46506"/>
    <lineage>
        <taxon>Bacteria</taxon>
        <taxon>Pseudomonadati</taxon>
        <taxon>Bacteroidota</taxon>
        <taxon>Bacteroidia</taxon>
        <taxon>Bacteroidales</taxon>
        <taxon>Bacteroidaceae</taxon>
        <taxon>Bacteroides</taxon>
    </lineage>
</organism>
<dbReference type="AlphaFoldDB" id="A0A415PSV5"/>
<protein>
    <submittedName>
        <fullName evidence="1">Uncharacterized protein</fullName>
    </submittedName>
</protein>
<accession>A0A415PSV5</accession>
<reference evidence="1 2" key="1">
    <citation type="submission" date="2018-08" db="EMBL/GenBank/DDBJ databases">
        <title>A genome reference for cultivated species of the human gut microbiota.</title>
        <authorList>
            <person name="Zou Y."/>
            <person name="Xue W."/>
            <person name="Luo G."/>
        </authorList>
    </citation>
    <scope>NUCLEOTIDE SEQUENCE [LARGE SCALE GENOMIC DNA]</scope>
    <source>
        <strain evidence="1 2">AF35-20</strain>
    </source>
</reference>
<gene>
    <name evidence="1" type="ORF">DWZ78_14285</name>
</gene>
<evidence type="ECO:0000313" key="1">
    <source>
        <dbReference type="EMBL" id="RHM16186.1"/>
    </source>
</evidence>
<proteinExistence type="predicted"/>
<name>A0A415PSV5_BACSE</name>
<evidence type="ECO:0000313" key="2">
    <source>
        <dbReference type="Proteomes" id="UP000284604"/>
    </source>
</evidence>
<dbReference type="EMBL" id="QRPN01000019">
    <property type="protein sequence ID" value="RHM16186.1"/>
    <property type="molecule type" value="Genomic_DNA"/>
</dbReference>
<sequence>MKRVIIPIENYELDDYKTHKDGMKDYAYLILLISRKLISFPYLSEENINSISKPFLMMDICKNSRAFLFISHNKYFCVSYPLNIKQDGNNVKIYSTEKNVEVTNQVISECIGIISSLATNGNFIDAWMNDDGSNTQASLDILELLLHTEPSYLRYDYDPITAKGKEARHPVHHLDINMSRKGKYKLGLYEHLSPKDFVDIVSEDKDCHFLSKYVACIPKRTQKKKGRNLKKKR</sequence>